<proteinExistence type="predicted"/>
<sequence>MDIFKIFHSSNIAIHVLAGSTALILGVIALISKKGNKLHTKSGNLFVKVMIVIIFTGLLGVFVFQRNSFLLVITVLSAYYTFSGYRTLQTKSNQPKLLDVSVGILSVLTALYFLYFFKKIGFYWSPVTTYATVGALFTIVTYDFCKYLIPKSKYGKLWLYEHIYKMIGAFTALLSAFSGTVFPNYKPYSQVLPSAFGTILAIAFLVYYIRLNNTSKSAK</sequence>
<feature type="transmembrane region" description="Helical" evidence="1">
    <location>
        <begin position="166"/>
        <end position="185"/>
    </location>
</feature>
<keyword evidence="1" id="KW-1133">Transmembrane helix</keyword>
<feature type="transmembrane region" description="Helical" evidence="1">
    <location>
        <begin position="12"/>
        <end position="31"/>
    </location>
</feature>
<evidence type="ECO:0000256" key="1">
    <source>
        <dbReference type="SAM" id="Phobius"/>
    </source>
</evidence>
<dbReference type="EMBL" id="UGYW01000002">
    <property type="protein sequence ID" value="SUJ01288.1"/>
    <property type="molecule type" value="Genomic_DNA"/>
</dbReference>
<protein>
    <recommendedName>
        <fullName evidence="4">DUF2306 domain-containing protein</fullName>
    </recommendedName>
</protein>
<organism evidence="2 3">
    <name type="scientific">Sphingobacterium spiritivorum</name>
    <name type="common">Flavobacterium spiritivorum</name>
    <dbReference type="NCBI Taxonomy" id="258"/>
    <lineage>
        <taxon>Bacteria</taxon>
        <taxon>Pseudomonadati</taxon>
        <taxon>Bacteroidota</taxon>
        <taxon>Sphingobacteriia</taxon>
        <taxon>Sphingobacteriales</taxon>
        <taxon>Sphingobacteriaceae</taxon>
        <taxon>Sphingobacterium</taxon>
    </lineage>
</organism>
<dbReference type="RefSeq" id="WP_115169153.1">
    <property type="nucleotide sequence ID" value="NZ_UGYW01000002.1"/>
</dbReference>
<feature type="transmembrane region" description="Helical" evidence="1">
    <location>
        <begin position="97"/>
        <end position="117"/>
    </location>
</feature>
<name>A0A380BIT8_SPHSI</name>
<gene>
    <name evidence="2" type="ORF">NCTC11388_00749</name>
</gene>
<evidence type="ECO:0000313" key="2">
    <source>
        <dbReference type="EMBL" id="SUJ01288.1"/>
    </source>
</evidence>
<feature type="transmembrane region" description="Helical" evidence="1">
    <location>
        <begin position="43"/>
        <end position="63"/>
    </location>
</feature>
<evidence type="ECO:0008006" key="4">
    <source>
        <dbReference type="Google" id="ProtNLM"/>
    </source>
</evidence>
<dbReference type="Proteomes" id="UP000254893">
    <property type="component" value="Unassembled WGS sequence"/>
</dbReference>
<feature type="transmembrane region" description="Helical" evidence="1">
    <location>
        <begin position="123"/>
        <end position="145"/>
    </location>
</feature>
<reference evidence="2 3" key="1">
    <citation type="submission" date="2018-06" db="EMBL/GenBank/DDBJ databases">
        <authorList>
            <consortium name="Pathogen Informatics"/>
            <person name="Doyle S."/>
        </authorList>
    </citation>
    <scope>NUCLEOTIDE SEQUENCE [LARGE SCALE GENOMIC DNA]</scope>
    <source>
        <strain evidence="2 3">NCTC11388</strain>
    </source>
</reference>
<keyword evidence="1" id="KW-0472">Membrane</keyword>
<feature type="transmembrane region" description="Helical" evidence="1">
    <location>
        <begin position="191"/>
        <end position="209"/>
    </location>
</feature>
<keyword evidence="1" id="KW-0812">Transmembrane</keyword>
<evidence type="ECO:0000313" key="3">
    <source>
        <dbReference type="Proteomes" id="UP000254893"/>
    </source>
</evidence>
<dbReference type="AlphaFoldDB" id="A0A380BIT8"/>
<accession>A0A380BIT8</accession>
<feature type="transmembrane region" description="Helical" evidence="1">
    <location>
        <begin position="69"/>
        <end position="85"/>
    </location>
</feature>